<accession>A0A0E9XUJ6</accession>
<reference evidence="1" key="1">
    <citation type="submission" date="2014-11" db="EMBL/GenBank/DDBJ databases">
        <authorList>
            <person name="Amaro Gonzalez C."/>
        </authorList>
    </citation>
    <scope>NUCLEOTIDE SEQUENCE</scope>
</reference>
<proteinExistence type="predicted"/>
<organism evidence="1">
    <name type="scientific">Anguilla anguilla</name>
    <name type="common">European freshwater eel</name>
    <name type="synonym">Muraena anguilla</name>
    <dbReference type="NCBI Taxonomy" id="7936"/>
    <lineage>
        <taxon>Eukaryota</taxon>
        <taxon>Metazoa</taxon>
        <taxon>Chordata</taxon>
        <taxon>Craniata</taxon>
        <taxon>Vertebrata</taxon>
        <taxon>Euteleostomi</taxon>
        <taxon>Actinopterygii</taxon>
        <taxon>Neopterygii</taxon>
        <taxon>Teleostei</taxon>
        <taxon>Anguilliformes</taxon>
        <taxon>Anguillidae</taxon>
        <taxon>Anguilla</taxon>
    </lineage>
</organism>
<sequence>MSERLQDHSGPVHFGEEPSVIMSICTVNMYVYDTTDI</sequence>
<reference evidence="1" key="2">
    <citation type="journal article" date="2015" name="Fish Shellfish Immunol.">
        <title>Early steps in the European eel (Anguilla anguilla)-Vibrio vulnificus interaction in the gills: Role of the RtxA13 toxin.</title>
        <authorList>
            <person name="Callol A."/>
            <person name="Pajuelo D."/>
            <person name="Ebbesson L."/>
            <person name="Teles M."/>
            <person name="MacKenzie S."/>
            <person name="Amaro C."/>
        </authorList>
    </citation>
    <scope>NUCLEOTIDE SEQUENCE</scope>
</reference>
<protein>
    <submittedName>
        <fullName evidence="1">Uncharacterized protein</fullName>
    </submittedName>
</protein>
<name>A0A0E9XUJ6_ANGAN</name>
<evidence type="ECO:0000313" key="1">
    <source>
        <dbReference type="EMBL" id="JAI05354.1"/>
    </source>
</evidence>
<dbReference type="AlphaFoldDB" id="A0A0E9XUJ6"/>
<dbReference type="EMBL" id="GBXM01003224">
    <property type="protein sequence ID" value="JAI05354.1"/>
    <property type="molecule type" value="Transcribed_RNA"/>
</dbReference>